<evidence type="ECO:0000313" key="4">
    <source>
        <dbReference type="Proteomes" id="UP000267035"/>
    </source>
</evidence>
<accession>A0A3M6Q547</accession>
<evidence type="ECO:0000256" key="1">
    <source>
        <dbReference type="SAM" id="SignalP"/>
    </source>
</evidence>
<dbReference type="SUPFAM" id="SSF159594">
    <property type="entry name" value="XCC0632-like"/>
    <property type="match status" value="1"/>
</dbReference>
<dbReference type="RefSeq" id="WP_122254416.1">
    <property type="nucleotide sequence ID" value="NZ_RDQL01000015.1"/>
</dbReference>
<keyword evidence="4" id="KW-1185">Reference proteome</keyword>
<dbReference type="PROSITE" id="PS51257">
    <property type="entry name" value="PROKAR_LIPOPROTEIN"/>
    <property type="match status" value="1"/>
</dbReference>
<evidence type="ECO:0000313" key="3">
    <source>
        <dbReference type="EMBL" id="RMW97541.1"/>
    </source>
</evidence>
<feature type="signal peptide" evidence="1">
    <location>
        <begin position="1"/>
        <end position="19"/>
    </location>
</feature>
<dbReference type="InterPro" id="IPR005586">
    <property type="entry name" value="ABC_trans_aux"/>
</dbReference>
<organism evidence="3 4">
    <name type="scientific">Allofranklinella schreckenbergeri</name>
    <dbReference type="NCBI Taxonomy" id="1076744"/>
    <lineage>
        <taxon>Bacteria</taxon>
        <taxon>Pseudomonadati</taxon>
        <taxon>Pseudomonadota</taxon>
        <taxon>Betaproteobacteria</taxon>
        <taxon>Burkholderiales</taxon>
        <taxon>Comamonadaceae</taxon>
        <taxon>Allofranklinella</taxon>
    </lineage>
</organism>
<feature type="chain" id="PRO_5018043647" description="ABC-type transport auxiliary lipoprotein component domain-containing protein" evidence="1">
    <location>
        <begin position="20"/>
        <end position="222"/>
    </location>
</feature>
<dbReference type="Pfam" id="PF03886">
    <property type="entry name" value="ABC_trans_aux"/>
    <property type="match status" value="1"/>
</dbReference>
<dbReference type="Proteomes" id="UP000267035">
    <property type="component" value="Unassembled WGS sequence"/>
</dbReference>
<name>A0A3M6Q547_9BURK</name>
<feature type="domain" description="ABC-type transport auxiliary lipoprotein component" evidence="2">
    <location>
        <begin position="48"/>
        <end position="214"/>
    </location>
</feature>
<sequence length="222" mass="23575">MMHRLSPLLVAASAALALAGCATLPEPPSPTVLYDFGAAAPAQPAAQPASQTSSQAPNQPPSLLLASVSASGLPTDSQVMLYRLAYADDLQLRGYQNARWSQPVQRLFEQQLRQQLERTRVVLDADFSPARLREDGIAPPVLRADVERFEQVFPSDSASGAIVRVRATVVRSSAQGDQVLGQRVFERSANAASADASGGAQAMAQAARQVAADIDAWLAQLK</sequence>
<comment type="caution">
    <text evidence="3">The sequence shown here is derived from an EMBL/GenBank/DDBJ whole genome shotgun (WGS) entry which is preliminary data.</text>
</comment>
<keyword evidence="1" id="KW-0732">Signal</keyword>
<reference evidence="3 4" key="1">
    <citation type="submission" date="2018-10" db="EMBL/GenBank/DDBJ databases">
        <title>Comamonadaceae CDC group NO-1 genome sequencing and assembly.</title>
        <authorList>
            <person name="Bernier A.-M."/>
            <person name="Bernard K."/>
        </authorList>
    </citation>
    <scope>NUCLEOTIDE SEQUENCE [LARGE SCALE GENOMIC DNA]</scope>
    <source>
        <strain evidence="3 4">NML161473</strain>
    </source>
</reference>
<protein>
    <recommendedName>
        <fullName evidence="2">ABC-type transport auxiliary lipoprotein component domain-containing protein</fullName>
    </recommendedName>
</protein>
<dbReference type="Gene3D" id="3.40.50.10610">
    <property type="entry name" value="ABC-type transport auxiliary lipoprotein component"/>
    <property type="match status" value="1"/>
</dbReference>
<dbReference type="EMBL" id="RDQL01000015">
    <property type="protein sequence ID" value="RMW97541.1"/>
    <property type="molecule type" value="Genomic_DNA"/>
</dbReference>
<dbReference type="AlphaFoldDB" id="A0A3M6Q547"/>
<evidence type="ECO:0000259" key="2">
    <source>
        <dbReference type="Pfam" id="PF03886"/>
    </source>
</evidence>
<proteinExistence type="predicted"/>
<gene>
    <name evidence="3" type="ORF">EBQ25_10050</name>
</gene>